<comment type="caution">
    <text evidence="1">The sequence shown here is derived from an EMBL/GenBank/DDBJ whole genome shotgun (WGS) entry which is preliminary data.</text>
</comment>
<keyword evidence="2" id="KW-1185">Reference proteome</keyword>
<dbReference type="EMBL" id="JAVDVX010000007">
    <property type="protein sequence ID" value="MDR7091689.1"/>
    <property type="molecule type" value="Genomic_DNA"/>
</dbReference>
<keyword evidence="1" id="KW-0560">Oxidoreductase</keyword>
<evidence type="ECO:0000313" key="1">
    <source>
        <dbReference type="EMBL" id="MDR7091689.1"/>
    </source>
</evidence>
<dbReference type="SUPFAM" id="SSF51905">
    <property type="entry name" value="FAD/NAD(P)-binding domain"/>
    <property type="match status" value="1"/>
</dbReference>
<dbReference type="PIRSF" id="PIRSF011396">
    <property type="entry name" value="Trp_halogenase"/>
    <property type="match status" value="1"/>
</dbReference>
<dbReference type="Gene3D" id="3.50.50.60">
    <property type="entry name" value="FAD/NAD(P)-binding domain"/>
    <property type="match status" value="1"/>
</dbReference>
<dbReference type="InterPro" id="IPR033856">
    <property type="entry name" value="Trp_halogen"/>
</dbReference>
<dbReference type="EC" id="1.14.19.9" evidence="1"/>
<dbReference type="InterPro" id="IPR036188">
    <property type="entry name" value="FAD/NAD-bd_sf"/>
</dbReference>
<protein>
    <submittedName>
        <fullName evidence="1">Tryptophan halogenase</fullName>
        <ecNumber evidence="1">1.14.19.9</ecNumber>
    </submittedName>
</protein>
<dbReference type="Pfam" id="PF04820">
    <property type="entry name" value="Trp_halogenase"/>
    <property type="match status" value="1"/>
</dbReference>
<dbReference type="PANTHER" id="PTHR43747:SF4">
    <property type="entry name" value="FLAVIN-DEPENDENT TRYPTOPHAN HALOGENASE"/>
    <property type="match status" value="1"/>
</dbReference>
<gene>
    <name evidence="1" type="ORF">J2X05_003724</name>
</gene>
<dbReference type="PANTHER" id="PTHR43747">
    <property type="entry name" value="FAD-BINDING PROTEIN"/>
    <property type="match status" value="1"/>
</dbReference>
<proteinExistence type="predicted"/>
<sequence>MTTKPVKKILIVGGGTAGWMTAAYLARWLEKVDIQVTLIESELIGTIGVGEATVPGIHQFIKDLAIKESEFIKATNATFKLGIEFDQWAGIDTRFFHPFAGYGVEIEDRPFYKTWWWAKNQGYSEGLDKFCLCTQLAQAGKFAQPSFDEKSRLAWYNYAYHFDASLFAKFLRRYAEQRNVQRIEGKINHVQLDGASGFIQSVSMESGQVVEADLFVDCTGMPALLIGKTLGVGYEDWSHWLPCDSALAVQTKSVVEPDPFTRSSARTAGWQWHIPLQHRVGNGYVYSSQFISHEQAREELLNNLTGERVTEPKLIRFTTGMRKDFWSKNCVAIGLSSGFLEPLESTSISLIQTGINKMTGFMVNFEIDEKHVAEANRLNRLEYERIRDFIILHYKLNGRSNPFWQHVRAMPIPASLEGKMSLFRASGDIKMLEQESFKEDSWVSMYYGFGVQPHAPASLTDPERIQMIMNKMKIAVAKGVQLAPSHAEFIQTIGTP</sequence>
<accession>A0ABU1V2K6</accession>
<dbReference type="RefSeq" id="WP_310075252.1">
    <property type="nucleotide sequence ID" value="NZ_JAVDVX010000007.1"/>
</dbReference>
<dbReference type="GO" id="GO:0016491">
    <property type="term" value="F:oxidoreductase activity"/>
    <property type="evidence" value="ECO:0007669"/>
    <property type="project" value="UniProtKB-KW"/>
</dbReference>
<organism evidence="1 2">
    <name type="scientific">Cellvibrio fibrivorans</name>
    <dbReference type="NCBI Taxonomy" id="126350"/>
    <lineage>
        <taxon>Bacteria</taxon>
        <taxon>Pseudomonadati</taxon>
        <taxon>Pseudomonadota</taxon>
        <taxon>Gammaproteobacteria</taxon>
        <taxon>Cellvibrionales</taxon>
        <taxon>Cellvibrionaceae</taxon>
        <taxon>Cellvibrio</taxon>
    </lineage>
</organism>
<evidence type="ECO:0000313" key="2">
    <source>
        <dbReference type="Proteomes" id="UP001253595"/>
    </source>
</evidence>
<dbReference type="Proteomes" id="UP001253595">
    <property type="component" value="Unassembled WGS sequence"/>
</dbReference>
<dbReference type="InterPro" id="IPR006905">
    <property type="entry name" value="Flavin_halogenase"/>
</dbReference>
<dbReference type="InterPro" id="IPR050816">
    <property type="entry name" value="Flavin-dep_Halogenase_NPB"/>
</dbReference>
<reference evidence="1 2" key="1">
    <citation type="submission" date="2023-07" db="EMBL/GenBank/DDBJ databases">
        <title>Sorghum-associated microbial communities from plants grown in Nebraska, USA.</title>
        <authorList>
            <person name="Schachtman D."/>
        </authorList>
    </citation>
    <scope>NUCLEOTIDE SEQUENCE [LARGE SCALE GENOMIC DNA]</scope>
    <source>
        <strain evidence="1 2">BE190</strain>
    </source>
</reference>
<name>A0ABU1V2K6_9GAMM</name>